<dbReference type="Proteomes" id="UP001557470">
    <property type="component" value="Unassembled WGS sequence"/>
</dbReference>
<organism evidence="2 3">
    <name type="scientific">Umbra pygmaea</name>
    <name type="common">Eastern mudminnow</name>
    <dbReference type="NCBI Taxonomy" id="75934"/>
    <lineage>
        <taxon>Eukaryota</taxon>
        <taxon>Metazoa</taxon>
        <taxon>Chordata</taxon>
        <taxon>Craniata</taxon>
        <taxon>Vertebrata</taxon>
        <taxon>Euteleostomi</taxon>
        <taxon>Actinopterygii</taxon>
        <taxon>Neopterygii</taxon>
        <taxon>Teleostei</taxon>
        <taxon>Protacanthopterygii</taxon>
        <taxon>Esociformes</taxon>
        <taxon>Umbridae</taxon>
        <taxon>Umbra</taxon>
    </lineage>
</organism>
<accession>A0ABD0Y0T2</accession>
<gene>
    <name evidence="2" type="ORF">UPYG_G00079190</name>
</gene>
<dbReference type="Pfam" id="PF24764">
    <property type="entry name" value="rva_4"/>
    <property type="match status" value="1"/>
</dbReference>
<evidence type="ECO:0000259" key="1">
    <source>
        <dbReference type="Pfam" id="PF24764"/>
    </source>
</evidence>
<comment type="caution">
    <text evidence="2">The sequence shown here is derived from an EMBL/GenBank/DDBJ whole genome shotgun (WGS) entry which is preliminary data.</text>
</comment>
<dbReference type="PANTHER" id="PTHR46791:SF11">
    <property type="entry name" value="INTEGRASE CATALYTIC DOMAIN-CONTAINING PROTEIN"/>
    <property type="match status" value="1"/>
</dbReference>
<name>A0ABD0Y0T2_UMBPY</name>
<dbReference type="AlphaFoldDB" id="A0ABD0Y0T2"/>
<evidence type="ECO:0000313" key="3">
    <source>
        <dbReference type="Proteomes" id="UP001557470"/>
    </source>
</evidence>
<dbReference type="EMBL" id="JAGEUA010000002">
    <property type="protein sequence ID" value="KAL1006936.1"/>
    <property type="molecule type" value="Genomic_DNA"/>
</dbReference>
<feature type="domain" description="Integrase core" evidence="1">
    <location>
        <begin position="1"/>
        <end position="69"/>
    </location>
</feature>
<sequence length="73" mass="8138">MYLGAASNNLATTSLAFFQESVEKFDFPLRVQADQGVENVEIAHLMFKVRGTGRGSFISGNCVHNQRSVQNFR</sequence>
<evidence type="ECO:0000313" key="2">
    <source>
        <dbReference type="EMBL" id="KAL1006936.1"/>
    </source>
</evidence>
<proteinExistence type="predicted"/>
<keyword evidence="3" id="KW-1185">Reference proteome</keyword>
<dbReference type="InterPro" id="IPR058913">
    <property type="entry name" value="Integrase_dom_put"/>
</dbReference>
<dbReference type="PANTHER" id="PTHR46791">
    <property type="entry name" value="EXPRESSED PROTEIN"/>
    <property type="match status" value="1"/>
</dbReference>
<protein>
    <recommendedName>
        <fullName evidence="1">Integrase core domain-containing protein</fullName>
    </recommendedName>
</protein>
<reference evidence="2 3" key="1">
    <citation type="submission" date="2024-06" db="EMBL/GenBank/DDBJ databases">
        <authorList>
            <person name="Pan Q."/>
            <person name="Wen M."/>
            <person name="Jouanno E."/>
            <person name="Zahm M."/>
            <person name="Klopp C."/>
            <person name="Cabau C."/>
            <person name="Louis A."/>
            <person name="Berthelot C."/>
            <person name="Parey E."/>
            <person name="Roest Crollius H."/>
            <person name="Montfort J."/>
            <person name="Robinson-Rechavi M."/>
            <person name="Bouchez O."/>
            <person name="Lampietro C."/>
            <person name="Lopez Roques C."/>
            <person name="Donnadieu C."/>
            <person name="Postlethwait J."/>
            <person name="Bobe J."/>
            <person name="Verreycken H."/>
            <person name="Guiguen Y."/>
        </authorList>
    </citation>
    <scope>NUCLEOTIDE SEQUENCE [LARGE SCALE GENOMIC DNA]</scope>
    <source>
        <strain evidence="2">Up_M1</strain>
        <tissue evidence="2">Testis</tissue>
    </source>
</reference>